<dbReference type="GO" id="GO:0008168">
    <property type="term" value="F:methyltransferase activity"/>
    <property type="evidence" value="ECO:0007669"/>
    <property type="project" value="UniProtKB-KW"/>
</dbReference>
<keyword evidence="3" id="KW-0489">Methyltransferase</keyword>
<dbReference type="InterPro" id="IPR038576">
    <property type="entry name" value="Methyltransf_Zn-bd_dom_put_sf"/>
</dbReference>
<dbReference type="SUPFAM" id="SSF53335">
    <property type="entry name" value="S-adenosyl-L-methionine-dependent methyltransferases"/>
    <property type="match status" value="1"/>
</dbReference>
<dbReference type="Gene3D" id="3.40.50.150">
    <property type="entry name" value="Vaccinia Virus protein VP39"/>
    <property type="match status" value="1"/>
</dbReference>
<evidence type="ECO:0000313" key="4">
    <source>
        <dbReference type="Proteomes" id="UP000276260"/>
    </source>
</evidence>
<feature type="domain" description="Methyltransferase putative zinc binding" evidence="1">
    <location>
        <begin position="3"/>
        <end position="64"/>
    </location>
</feature>
<gene>
    <name evidence="3" type="ORF">EIK76_03735</name>
</gene>
<sequence length="407" mass="45043">MKCRHCHHSLDLSLVDLGSMPPSNAYLSSTEEFPKEKKYPLKVLVCQHCWLVQTEDFAKADELFTANYAYFSSTSSSWLLHAASYVQKTIDDLQLNSSSFVMELAANDGYLLRNFQQSGIPNIGIEPTKATADAARSLGLTIISEFFGKALAAKLATSYPKADLVIANNVLAHVPDINDFVAGIALVLAEQGVCSFEFPHLLNLLNEHQFDTIYHEHYSYLSLLAVQKILLHSGLKVYKVERLSTHGGSLRVWACREDCPKAIESSVESTLQQEIDFGLATAEVYSDFQRCVDQVTDSLKIFLQKQKNAGRRVVAYGAAAKGNTLLNYAGVGIELLPVVFDAASSKQDKFLPGSHIPIKHPDHLPAYEPDVVLVLPWNLSTEIKTQLRPVLSNTTELIVAIPELTYL</sequence>
<dbReference type="GO" id="GO:0032259">
    <property type="term" value="P:methylation"/>
    <property type="evidence" value="ECO:0007669"/>
    <property type="project" value="UniProtKB-KW"/>
</dbReference>
<keyword evidence="3" id="KW-0808">Transferase</keyword>
<name>A0A3P3QR32_9GAMM</name>
<organism evidence="3 4">
    <name type="scientific">Rheinheimera mesophila</name>
    <dbReference type="NCBI Taxonomy" id="1547515"/>
    <lineage>
        <taxon>Bacteria</taxon>
        <taxon>Pseudomonadati</taxon>
        <taxon>Pseudomonadota</taxon>
        <taxon>Gammaproteobacteria</taxon>
        <taxon>Chromatiales</taxon>
        <taxon>Chromatiaceae</taxon>
        <taxon>Rheinheimera</taxon>
    </lineage>
</organism>
<dbReference type="Pfam" id="PF08484">
    <property type="entry name" value="Methyltransf_14"/>
    <property type="match status" value="1"/>
</dbReference>
<proteinExistence type="predicted"/>
<evidence type="ECO:0000259" key="2">
    <source>
        <dbReference type="Pfam" id="PF08484"/>
    </source>
</evidence>
<evidence type="ECO:0000313" key="3">
    <source>
        <dbReference type="EMBL" id="RRJ23208.1"/>
    </source>
</evidence>
<dbReference type="Proteomes" id="UP000276260">
    <property type="component" value="Unassembled WGS sequence"/>
</dbReference>
<dbReference type="AlphaFoldDB" id="A0A3P3QR32"/>
<dbReference type="RefSeq" id="WP_046520009.1">
    <property type="nucleotide sequence ID" value="NZ_LAVS01000022.1"/>
</dbReference>
<protein>
    <submittedName>
        <fullName evidence="3">Methyltransferase domain-containing protein</fullName>
    </submittedName>
</protein>
<dbReference type="InterPro" id="IPR013630">
    <property type="entry name" value="Methyltransf_Zn-bd_dom_put"/>
</dbReference>
<keyword evidence="4" id="KW-1185">Reference proteome</keyword>
<dbReference type="EMBL" id="RRCF01000001">
    <property type="protein sequence ID" value="RRJ23208.1"/>
    <property type="molecule type" value="Genomic_DNA"/>
</dbReference>
<dbReference type="InterPro" id="IPR029063">
    <property type="entry name" value="SAM-dependent_MTases_sf"/>
</dbReference>
<evidence type="ECO:0000259" key="1">
    <source>
        <dbReference type="Pfam" id="PF08421"/>
    </source>
</evidence>
<dbReference type="OrthoDB" id="9815644at2"/>
<dbReference type="PANTHER" id="PTHR43861:SF5">
    <property type="entry name" value="BLL5978 PROTEIN"/>
    <property type="match status" value="1"/>
</dbReference>
<feature type="domain" description="C-methyltransferase" evidence="2">
    <location>
        <begin position="245"/>
        <end position="402"/>
    </location>
</feature>
<dbReference type="Pfam" id="PF08421">
    <property type="entry name" value="Methyltransf_13"/>
    <property type="match status" value="1"/>
</dbReference>
<dbReference type="InterPro" id="IPR013691">
    <property type="entry name" value="MeTrfase_14"/>
</dbReference>
<comment type="caution">
    <text evidence="3">The sequence shown here is derived from an EMBL/GenBank/DDBJ whole genome shotgun (WGS) entry which is preliminary data.</text>
</comment>
<dbReference type="PANTHER" id="PTHR43861">
    <property type="entry name" value="TRANS-ACONITATE 2-METHYLTRANSFERASE-RELATED"/>
    <property type="match status" value="1"/>
</dbReference>
<dbReference type="Gene3D" id="6.20.50.110">
    <property type="entry name" value="Methyltransferase, zinc-binding domain"/>
    <property type="match status" value="1"/>
</dbReference>
<dbReference type="Gene3D" id="3.40.50.720">
    <property type="entry name" value="NAD(P)-binding Rossmann-like Domain"/>
    <property type="match status" value="1"/>
</dbReference>
<dbReference type="Pfam" id="PF13489">
    <property type="entry name" value="Methyltransf_23"/>
    <property type="match status" value="1"/>
</dbReference>
<accession>A0A3P3QR32</accession>
<reference evidence="3 4" key="1">
    <citation type="submission" date="2018-11" db="EMBL/GenBank/DDBJ databases">
        <title>Draft genome analysis of Rheinheimera mesophila isolated from an industrial waste site.</title>
        <authorList>
            <person name="Yu Q."/>
            <person name="Qi Y."/>
            <person name="Zhang H."/>
            <person name="Lu Y."/>
            <person name="Pu J."/>
        </authorList>
    </citation>
    <scope>NUCLEOTIDE SEQUENCE [LARGE SCALE GENOMIC DNA]</scope>
    <source>
        <strain evidence="3 4">IITR13</strain>
    </source>
</reference>